<dbReference type="InterPro" id="IPR041966">
    <property type="entry name" value="LOTUS-like"/>
</dbReference>
<dbReference type="Pfam" id="PF12872">
    <property type="entry name" value="OST-HTH"/>
    <property type="match status" value="1"/>
</dbReference>
<dbReference type="PANTHER" id="PTHR35811">
    <property type="entry name" value="SLR1870 PROTEIN"/>
    <property type="match status" value="1"/>
</dbReference>
<evidence type="ECO:0000256" key="1">
    <source>
        <dbReference type="SAM" id="MobiDB-lite"/>
    </source>
</evidence>
<dbReference type="PANTHER" id="PTHR35811:SF1">
    <property type="entry name" value="HTH OST-TYPE DOMAIN-CONTAINING PROTEIN"/>
    <property type="match status" value="1"/>
</dbReference>
<dbReference type="InterPro" id="IPR025605">
    <property type="entry name" value="OST-HTH/LOTUS_dom"/>
</dbReference>
<dbReference type="InterPro" id="IPR021139">
    <property type="entry name" value="NYN"/>
</dbReference>
<gene>
    <name evidence="3" type="ORF">E3T28_03710</name>
</gene>
<dbReference type="CDD" id="cd10146">
    <property type="entry name" value="LabA_like_C"/>
    <property type="match status" value="1"/>
</dbReference>
<feature type="region of interest" description="Disordered" evidence="1">
    <location>
        <begin position="231"/>
        <end position="259"/>
    </location>
</feature>
<name>A0ABY2JHD9_9MICO</name>
<evidence type="ECO:0000259" key="2">
    <source>
        <dbReference type="PROSITE" id="PS51644"/>
    </source>
</evidence>
<comment type="caution">
    <text evidence="3">The sequence shown here is derived from an EMBL/GenBank/DDBJ whole genome shotgun (WGS) entry which is preliminary data.</text>
</comment>
<sequence>MSEQSQPRVGVYLDFDNIVISRYNQLHGDGAFTRDKVRSRVSFTPGAEVTLRIQQAIVDVGAILDYAATLGPIAVSRAYADWSAPVNARHRRHLVDRAVNLTQLFPTVATLKNGADIALTIDVMEHLFRLDDLSHIVIVAGDSDYIPLVQRCKQLGRVVVGIGVSGATSSALAAACDRFVDYDSLPGVAAVAPVAAIVTKAATVKTASVAQSAASTTPAAKTAAGVTASVAKPAAKKKASPKKPPIAKPAGSAAAALDVDPSPKARKAATALLLRAMEDLGANDLEWQHAATLKSTMQQLDPTFQERALGFTQFSEFLKSRHQTVELQQASPTAPILLKVR</sequence>
<dbReference type="PROSITE" id="PS51644">
    <property type="entry name" value="HTH_OST"/>
    <property type="match status" value="1"/>
</dbReference>
<feature type="domain" description="HTH OST-type" evidence="2">
    <location>
        <begin position="265"/>
        <end position="341"/>
    </location>
</feature>
<dbReference type="Gene3D" id="3.40.50.1010">
    <property type="entry name" value="5'-nuclease"/>
    <property type="match status" value="1"/>
</dbReference>
<dbReference type="RefSeq" id="WP_134428077.1">
    <property type="nucleotide sequence ID" value="NZ_SOGQ01000016.1"/>
</dbReference>
<dbReference type="Pfam" id="PF01936">
    <property type="entry name" value="NYN"/>
    <property type="match status" value="1"/>
</dbReference>
<dbReference type="Proteomes" id="UP000297853">
    <property type="component" value="Unassembled WGS sequence"/>
</dbReference>
<dbReference type="EMBL" id="SOGQ01000016">
    <property type="protein sequence ID" value="TFD03238.1"/>
    <property type="molecule type" value="Genomic_DNA"/>
</dbReference>
<evidence type="ECO:0000313" key="4">
    <source>
        <dbReference type="Proteomes" id="UP000297853"/>
    </source>
</evidence>
<evidence type="ECO:0000313" key="3">
    <source>
        <dbReference type="EMBL" id="TFD03238.1"/>
    </source>
</evidence>
<protein>
    <submittedName>
        <fullName evidence="3">NYN domain-containing protein</fullName>
    </submittedName>
</protein>
<keyword evidence="4" id="KW-1185">Reference proteome</keyword>
<accession>A0ABY2JHD9</accession>
<reference evidence="3 4" key="1">
    <citation type="submission" date="2019-03" db="EMBL/GenBank/DDBJ databases">
        <title>Genomics of glacier-inhabiting Cryobacterium strains.</title>
        <authorList>
            <person name="Liu Q."/>
            <person name="Xin Y.-H."/>
        </authorList>
    </citation>
    <scope>NUCLEOTIDE SEQUENCE [LARGE SCALE GENOMIC DNA]</scope>
    <source>
        <strain evidence="3 4">TMT1-23-1</strain>
    </source>
</reference>
<dbReference type="CDD" id="cd11297">
    <property type="entry name" value="PIN_LabA-like_N_1"/>
    <property type="match status" value="1"/>
</dbReference>
<proteinExistence type="predicted"/>
<dbReference type="Gene3D" id="3.30.420.610">
    <property type="entry name" value="LOTUS domain-like"/>
    <property type="match status" value="1"/>
</dbReference>
<organism evidence="3 4">
    <name type="scientific">Cryobacterium sinapicolor</name>
    <dbReference type="NCBI Taxonomy" id="1259236"/>
    <lineage>
        <taxon>Bacteria</taxon>
        <taxon>Bacillati</taxon>
        <taxon>Actinomycetota</taxon>
        <taxon>Actinomycetes</taxon>
        <taxon>Micrococcales</taxon>
        <taxon>Microbacteriaceae</taxon>
        <taxon>Cryobacterium</taxon>
    </lineage>
</organism>